<organism evidence="1 2">
    <name type="scientific">Pseudoalteromonas fuliginea</name>
    <dbReference type="NCBI Taxonomy" id="1872678"/>
    <lineage>
        <taxon>Bacteria</taxon>
        <taxon>Pseudomonadati</taxon>
        <taxon>Pseudomonadota</taxon>
        <taxon>Gammaproteobacteria</taxon>
        <taxon>Alteromonadales</taxon>
        <taxon>Pseudoalteromonadaceae</taxon>
        <taxon>Pseudoalteromonas</taxon>
    </lineage>
</organism>
<comment type="caution">
    <text evidence="1">The sequence shown here is derived from an EMBL/GenBank/DDBJ whole genome shotgun (WGS) entry which is preliminary data.</text>
</comment>
<gene>
    <name evidence="1" type="ORF">EU508_01555</name>
</gene>
<accession>A0AB73BLG6</accession>
<sequence length="76" mass="8321">MEAKVAQEAVILTNAQVSALEKKKSSDNTCDKIETAPPDYLGSQDTFYVGNLKELGTFTHKPLSIPTIKQRSHSSI</sequence>
<name>A0AB73BLG6_9GAMM</name>
<reference evidence="1 2" key="1">
    <citation type="submission" date="2019-01" db="EMBL/GenBank/DDBJ databases">
        <title>Genome sequences of marine Pseudoalteromonas species.</title>
        <authorList>
            <person name="Boraston A.B."/>
            <person name="Hehemann J.-H."/>
            <person name="Vickers C.J."/>
            <person name="Salama-Alber O."/>
            <person name="Abe K."/>
            <person name="Hettle A.J."/>
        </authorList>
    </citation>
    <scope>NUCLEOTIDE SEQUENCE [LARGE SCALE GENOMIC DNA]</scope>
    <source>
        <strain evidence="1 2">PS42</strain>
    </source>
</reference>
<evidence type="ECO:0000313" key="1">
    <source>
        <dbReference type="EMBL" id="KAA1164557.1"/>
    </source>
</evidence>
<evidence type="ECO:0000313" key="2">
    <source>
        <dbReference type="Proteomes" id="UP000324162"/>
    </source>
</evidence>
<protein>
    <submittedName>
        <fullName evidence="1">Uncharacterized protein</fullName>
    </submittedName>
</protein>
<dbReference type="Proteomes" id="UP000324162">
    <property type="component" value="Unassembled WGS sequence"/>
</dbReference>
<proteinExistence type="predicted"/>
<dbReference type="AlphaFoldDB" id="A0AB73BLG6"/>
<dbReference type="EMBL" id="SEUK01000036">
    <property type="protein sequence ID" value="KAA1164557.1"/>
    <property type="molecule type" value="Genomic_DNA"/>
</dbReference>